<dbReference type="AlphaFoldDB" id="A0A7J7RAR9"/>
<protein>
    <submittedName>
        <fullName evidence="1">Uncharacterized protein</fullName>
    </submittedName>
</protein>
<dbReference type="Proteomes" id="UP000585614">
    <property type="component" value="Unassembled WGS sequence"/>
</dbReference>
<dbReference type="EMBL" id="JACAGC010000028">
    <property type="protein sequence ID" value="KAF6273212.1"/>
    <property type="molecule type" value="Genomic_DNA"/>
</dbReference>
<evidence type="ECO:0000313" key="1">
    <source>
        <dbReference type="EMBL" id="KAF6273212.1"/>
    </source>
</evidence>
<organism evidence="1 2">
    <name type="scientific">Rhinolophus ferrumequinum</name>
    <name type="common">Greater horseshoe bat</name>
    <dbReference type="NCBI Taxonomy" id="59479"/>
    <lineage>
        <taxon>Eukaryota</taxon>
        <taxon>Metazoa</taxon>
        <taxon>Chordata</taxon>
        <taxon>Craniata</taxon>
        <taxon>Vertebrata</taxon>
        <taxon>Euteleostomi</taxon>
        <taxon>Mammalia</taxon>
        <taxon>Eutheria</taxon>
        <taxon>Laurasiatheria</taxon>
        <taxon>Chiroptera</taxon>
        <taxon>Yinpterochiroptera</taxon>
        <taxon>Rhinolophoidea</taxon>
        <taxon>Rhinolophidae</taxon>
        <taxon>Rhinolophinae</taxon>
        <taxon>Rhinolophus</taxon>
    </lineage>
</organism>
<proteinExistence type="predicted"/>
<sequence>MFVRSHINSFTQQWQRDTLSSQSEVCLLLVMILTVKALHRDGSSYKVIFIKCLRRIERYGELHTCVLGVKWGPAVPRSGNWETDGGGLCARPLPPTLSTRGSLHSHTFTRGGSKGHHIEENQPYRIFL</sequence>
<accession>A0A7J7RAR9</accession>
<gene>
    <name evidence="1" type="ORF">mRhiFer1_009500</name>
</gene>
<comment type="caution">
    <text evidence="1">The sequence shown here is derived from an EMBL/GenBank/DDBJ whole genome shotgun (WGS) entry which is preliminary data.</text>
</comment>
<evidence type="ECO:0000313" key="2">
    <source>
        <dbReference type="Proteomes" id="UP000585614"/>
    </source>
</evidence>
<reference evidence="1 2" key="1">
    <citation type="journal article" date="2020" name="Nature">
        <title>Six reference-quality genomes reveal evolution of bat adaptations.</title>
        <authorList>
            <person name="Jebb D."/>
            <person name="Huang Z."/>
            <person name="Pippel M."/>
            <person name="Hughes G.M."/>
            <person name="Lavrichenko K."/>
            <person name="Devanna P."/>
            <person name="Winkler S."/>
            <person name="Jermiin L.S."/>
            <person name="Skirmuntt E.C."/>
            <person name="Katzourakis A."/>
            <person name="Burkitt-Gray L."/>
            <person name="Ray D.A."/>
            <person name="Sullivan K.A.M."/>
            <person name="Roscito J.G."/>
            <person name="Kirilenko B.M."/>
            <person name="Davalos L.M."/>
            <person name="Corthals A.P."/>
            <person name="Power M.L."/>
            <person name="Jones G."/>
            <person name="Ransome R.D."/>
            <person name="Dechmann D.K.N."/>
            <person name="Locatelli A.G."/>
            <person name="Puechmaille S.J."/>
            <person name="Fedrigo O."/>
            <person name="Jarvis E.D."/>
            <person name="Hiller M."/>
            <person name="Vernes S.C."/>
            <person name="Myers E.W."/>
            <person name="Teeling E.C."/>
        </authorList>
    </citation>
    <scope>NUCLEOTIDE SEQUENCE [LARGE SCALE GENOMIC DNA]</scope>
    <source>
        <strain evidence="1">MRhiFer1</strain>
        <tissue evidence="1">Lung</tissue>
    </source>
</reference>
<name>A0A7J7RAR9_RHIFE</name>